<dbReference type="InterPro" id="IPR051083">
    <property type="entry name" value="GrpII_Intron_Splice-Mob/Def"/>
</dbReference>
<evidence type="ECO:0000313" key="11">
    <source>
        <dbReference type="EMBL" id="TCX68219.1"/>
    </source>
</evidence>
<evidence type="ECO:0000256" key="2">
    <source>
        <dbReference type="ARBA" id="ARBA00022679"/>
    </source>
</evidence>
<dbReference type="InterPro" id="IPR000123">
    <property type="entry name" value="Reverse_transcriptase_msDNA"/>
</dbReference>
<organism evidence="11">
    <name type="scientific">Klebsiella pneumoniae</name>
    <dbReference type="NCBI Taxonomy" id="573"/>
    <lineage>
        <taxon>Bacteria</taxon>
        <taxon>Pseudomonadati</taxon>
        <taxon>Pseudomonadota</taxon>
        <taxon>Gammaproteobacteria</taxon>
        <taxon>Enterobacterales</taxon>
        <taxon>Enterobacteriaceae</taxon>
        <taxon>Klebsiella/Raoultella group</taxon>
        <taxon>Klebsiella</taxon>
        <taxon>Klebsiella pneumoniae complex</taxon>
    </lineage>
</organism>
<dbReference type="SUPFAM" id="SSF56672">
    <property type="entry name" value="DNA/RNA polymerases"/>
    <property type="match status" value="1"/>
</dbReference>
<dbReference type="Pfam" id="PF00078">
    <property type="entry name" value="RVT_1"/>
    <property type="match status" value="1"/>
</dbReference>
<keyword evidence="5" id="KW-0460">Magnesium</keyword>
<evidence type="ECO:0000256" key="5">
    <source>
        <dbReference type="ARBA" id="ARBA00022842"/>
    </source>
</evidence>
<dbReference type="EMBL" id="SDCR01000025">
    <property type="protein sequence ID" value="TCX68219.1"/>
    <property type="molecule type" value="Genomic_DNA"/>
</dbReference>
<comment type="similarity">
    <text evidence="8">Belongs to the bacterial reverse transcriptase family.</text>
</comment>
<keyword evidence="7" id="KW-0051">Antiviral defense</keyword>
<evidence type="ECO:0000256" key="8">
    <source>
        <dbReference type="ARBA" id="ARBA00034120"/>
    </source>
</evidence>
<evidence type="ECO:0000259" key="10">
    <source>
        <dbReference type="PROSITE" id="PS50878"/>
    </source>
</evidence>
<feature type="domain" description="Reverse transcriptase" evidence="10">
    <location>
        <begin position="1"/>
        <end position="243"/>
    </location>
</feature>
<dbReference type="GO" id="GO:0051607">
    <property type="term" value="P:defense response to virus"/>
    <property type="evidence" value="ECO:0007669"/>
    <property type="project" value="UniProtKB-KW"/>
</dbReference>
<proteinExistence type="inferred from homology"/>
<evidence type="ECO:0000256" key="6">
    <source>
        <dbReference type="ARBA" id="ARBA00022918"/>
    </source>
</evidence>
<dbReference type="PROSITE" id="PS50878">
    <property type="entry name" value="RT_POL"/>
    <property type="match status" value="1"/>
</dbReference>
<reference evidence="11" key="1">
    <citation type="submission" date="2019-01" db="EMBL/GenBank/DDBJ databases">
        <authorList>
            <person name="Lista F."/>
            <person name="Anselmo A."/>
        </authorList>
    </citation>
    <scope>NUCLEOTIDE SEQUENCE</scope>
    <source>
        <strain evidence="11">5S</strain>
    </source>
</reference>
<dbReference type="InterPro" id="IPR043502">
    <property type="entry name" value="DNA/RNA_pol_sf"/>
</dbReference>
<keyword evidence="6 11" id="KW-0695">RNA-directed DNA polymerase</keyword>
<evidence type="ECO:0000256" key="4">
    <source>
        <dbReference type="ARBA" id="ARBA00022723"/>
    </source>
</evidence>
<evidence type="ECO:0000256" key="9">
    <source>
        <dbReference type="ARBA" id="ARBA00048173"/>
    </source>
</evidence>
<dbReference type="CDD" id="cd03487">
    <property type="entry name" value="RT_Bac_retron_II"/>
    <property type="match status" value="1"/>
</dbReference>
<comment type="caution">
    <text evidence="11">The sequence shown here is derived from an EMBL/GenBank/DDBJ whole genome shotgun (WGS) entry which is preliminary data.</text>
</comment>
<keyword evidence="2" id="KW-0808">Transferase</keyword>
<dbReference type="PANTHER" id="PTHR34047:SF7">
    <property type="entry name" value="RNA-DIRECTED DNA POLYMERASE"/>
    <property type="match status" value="1"/>
</dbReference>
<comment type="catalytic activity">
    <reaction evidence="9">
        <text>DNA(n) + a 2'-deoxyribonucleoside 5'-triphosphate = DNA(n+1) + diphosphate</text>
        <dbReference type="Rhea" id="RHEA:22508"/>
        <dbReference type="Rhea" id="RHEA-COMP:17339"/>
        <dbReference type="Rhea" id="RHEA-COMP:17340"/>
        <dbReference type="ChEBI" id="CHEBI:33019"/>
        <dbReference type="ChEBI" id="CHEBI:61560"/>
        <dbReference type="ChEBI" id="CHEBI:173112"/>
        <dbReference type="EC" id="2.7.7.49"/>
    </reaction>
</comment>
<name>A0A483L6P3_KLEPN</name>
<dbReference type="PRINTS" id="PR00866">
    <property type="entry name" value="RNADNAPOLMS"/>
</dbReference>
<dbReference type="AlphaFoldDB" id="A0A483L6P3"/>
<accession>A0A483L6P3</accession>
<dbReference type="GO" id="GO:0003964">
    <property type="term" value="F:RNA-directed DNA polymerase activity"/>
    <property type="evidence" value="ECO:0007669"/>
    <property type="project" value="UniProtKB-KW"/>
</dbReference>
<evidence type="ECO:0000256" key="1">
    <source>
        <dbReference type="ARBA" id="ARBA00012493"/>
    </source>
</evidence>
<gene>
    <name evidence="11" type="ORF">ETE60_24070</name>
</gene>
<dbReference type="EC" id="2.7.7.49" evidence="1"/>
<keyword evidence="4" id="KW-0479">Metal-binding</keyword>
<sequence length="316" mass="36579">MRIYSLIDSQTLMTKGFAAEVMRSPEPPKKWDIAKKKGGMRTIYHPSSKVKLIQYWLMNNIFSKLSMHNAAYAFVKNRSIKSNALLHAASKNRYYVKIDLKDFFPSIKFSDFEYAFIRYRDRIEFTPEYDKELLQLIKTICFISDGTLPIGFPTSPIIANFVARELDEKLTQKLNAIDKLNATYTRYADDIIVSTNMKGASKLILNCFKNTIKEIRPDFQINIKKIKICSASGGSIVVTGLKVCHDFHITLHKSMKDKIRLHLSLLSKGVLKDEDHNKLSGYIAYAKDIDPHFYTKLNRKYFQEIKMIQNIHNKVE</sequence>
<dbReference type="GO" id="GO:0003723">
    <property type="term" value="F:RNA binding"/>
    <property type="evidence" value="ECO:0007669"/>
    <property type="project" value="InterPro"/>
</dbReference>
<dbReference type="RefSeq" id="WP_040240292.1">
    <property type="nucleotide sequence ID" value="NZ_CAAHBI010000007.1"/>
</dbReference>
<protein>
    <recommendedName>
        <fullName evidence="1">RNA-directed DNA polymerase</fullName>
        <ecNumber evidence="1">2.7.7.49</ecNumber>
    </recommendedName>
</protein>
<dbReference type="InterPro" id="IPR000477">
    <property type="entry name" value="RT_dom"/>
</dbReference>
<keyword evidence="3" id="KW-0548">Nucleotidyltransferase</keyword>
<evidence type="ECO:0000256" key="3">
    <source>
        <dbReference type="ARBA" id="ARBA00022695"/>
    </source>
</evidence>
<dbReference type="NCBIfam" id="NF038233">
    <property type="entry name" value="retron_St85_RT"/>
    <property type="match status" value="1"/>
</dbReference>
<dbReference type="PANTHER" id="PTHR34047">
    <property type="entry name" value="NUCLEAR INTRON MATURASE 1, MITOCHONDRIAL-RELATED"/>
    <property type="match status" value="1"/>
</dbReference>
<dbReference type="GO" id="GO:0046872">
    <property type="term" value="F:metal ion binding"/>
    <property type="evidence" value="ECO:0007669"/>
    <property type="project" value="UniProtKB-KW"/>
</dbReference>
<evidence type="ECO:0000256" key="7">
    <source>
        <dbReference type="ARBA" id="ARBA00023118"/>
    </source>
</evidence>